<accession>A0A8J6BRQ3</accession>
<evidence type="ECO:0000313" key="3">
    <source>
        <dbReference type="Proteomes" id="UP000729402"/>
    </source>
</evidence>
<feature type="compositionally biased region" description="Low complexity" evidence="1">
    <location>
        <begin position="83"/>
        <end position="92"/>
    </location>
</feature>
<keyword evidence="3" id="KW-1185">Reference proteome</keyword>
<proteinExistence type="predicted"/>
<name>A0A8J6BRQ3_ZIZPA</name>
<evidence type="ECO:0000313" key="2">
    <source>
        <dbReference type="EMBL" id="KAG8090730.1"/>
    </source>
</evidence>
<reference evidence="2" key="2">
    <citation type="submission" date="2021-02" db="EMBL/GenBank/DDBJ databases">
        <authorList>
            <person name="Kimball J.A."/>
            <person name="Haas M.W."/>
            <person name="Macchietto M."/>
            <person name="Kono T."/>
            <person name="Duquette J."/>
            <person name="Shao M."/>
        </authorList>
    </citation>
    <scope>NUCLEOTIDE SEQUENCE</scope>
    <source>
        <tissue evidence="2">Fresh leaf tissue</tissue>
    </source>
</reference>
<evidence type="ECO:0000256" key="1">
    <source>
        <dbReference type="SAM" id="MobiDB-lite"/>
    </source>
</evidence>
<feature type="region of interest" description="Disordered" evidence="1">
    <location>
        <begin position="1"/>
        <end position="97"/>
    </location>
</feature>
<protein>
    <submittedName>
        <fullName evidence="2">Uncharacterized protein</fullName>
    </submittedName>
</protein>
<gene>
    <name evidence="2" type="ORF">GUJ93_ZPchr0011g27929</name>
</gene>
<dbReference type="EMBL" id="JAAALK010000081">
    <property type="protein sequence ID" value="KAG8090730.1"/>
    <property type="molecule type" value="Genomic_DNA"/>
</dbReference>
<sequence>MWRPVTNLYDGEAAVRARARRVGGGDQRRNRTERSSLLGPDPNEEATSARGGARRHASPDADGEVEDAGMELSGEARARAGREAAAGSSSSGDSNGKMLIGVFYCGAPVLTKELRELAQDFSRKTSTRFDFHKENF</sequence>
<organism evidence="2 3">
    <name type="scientific">Zizania palustris</name>
    <name type="common">Northern wild rice</name>
    <dbReference type="NCBI Taxonomy" id="103762"/>
    <lineage>
        <taxon>Eukaryota</taxon>
        <taxon>Viridiplantae</taxon>
        <taxon>Streptophyta</taxon>
        <taxon>Embryophyta</taxon>
        <taxon>Tracheophyta</taxon>
        <taxon>Spermatophyta</taxon>
        <taxon>Magnoliopsida</taxon>
        <taxon>Liliopsida</taxon>
        <taxon>Poales</taxon>
        <taxon>Poaceae</taxon>
        <taxon>BOP clade</taxon>
        <taxon>Oryzoideae</taxon>
        <taxon>Oryzeae</taxon>
        <taxon>Zizaniinae</taxon>
        <taxon>Zizania</taxon>
    </lineage>
</organism>
<reference evidence="2" key="1">
    <citation type="journal article" date="2021" name="bioRxiv">
        <title>Whole Genome Assembly and Annotation of Northern Wild Rice, Zizania palustris L., Supports a Whole Genome Duplication in the Zizania Genus.</title>
        <authorList>
            <person name="Haas M."/>
            <person name="Kono T."/>
            <person name="Macchietto M."/>
            <person name="Millas R."/>
            <person name="McGilp L."/>
            <person name="Shao M."/>
            <person name="Duquette J."/>
            <person name="Hirsch C.N."/>
            <person name="Kimball J."/>
        </authorList>
    </citation>
    <scope>NUCLEOTIDE SEQUENCE</scope>
    <source>
        <tissue evidence="2">Fresh leaf tissue</tissue>
    </source>
</reference>
<comment type="caution">
    <text evidence="2">The sequence shown here is derived from an EMBL/GenBank/DDBJ whole genome shotgun (WGS) entry which is preliminary data.</text>
</comment>
<dbReference type="Proteomes" id="UP000729402">
    <property type="component" value="Unassembled WGS sequence"/>
</dbReference>
<dbReference type="OrthoDB" id="167398at2759"/>
<dbReference type="AlphaFoldDB" id="A0A8J6BRQ3"/>